<gene>
    <name evidence="1" type="ORF">D1868_06170</name>
</gene>
<reference evidence="1 2" key="1">
    <citation type="submission" date="2019-10" db="EMBL/GenBank/DDBJ databases">
        <title>Genome Sequences from Six Type Strain Members of the Archaeal Family Sulfolobaceae: Acidianus ambivalens, Acidianus infernus, Metallosphaera prunae, Stygiolobus azoricus, Sulfolobus metallicus, and Sulfurisphaera ohwakuensis.</title>
        <authorList>
            <person name="Counts J.A."/>
            <person name="Kelly R.M."/>
        </authorList>
    </citation>
    <scope>NUCLEOTIDE SEQUENCE [LARGE SCALE GENOMIC DNA]</scope>
    <source>
        <strain evidence="1 2">FC6</strain>
    </source>
</reference>
<dbReference type="KEGG" id="sazo:D1868_06170"/>
<name>A0A650CP53_9CREN</name>
<dbReference type="AlphaFoldDB" id="A0A650CP53"/>
<dbReference type="OrthoDB" id="43645at2157"/>
<dbReference type="EMBL" id="CP045483">
    <property type="protein sequence ID" value="QGR19619.1"/>
    <property type="molecule type" value="Genomic_DNA"/>
</dbReference>
<accession>A0A650CP53</accession>
<evidence type="ECO:0000313" key="2">
    <source>
        <dbReference type="Proteomes" id="UP000423396"/>
    </source>
</evidence>
<dbReference type="Proteomes" id="UP000423396">
    <property type="component" value="Chromosome"/>
</dbReference>
<protein>
    <submittedName>
        <fullName evidence="1">Uncharacterized protein</fullName>
    </submittedName>
</protein>
<dbReference type="GeneID" id="42798638"/>
<proteinExistence type="predicted"/>
<keyword evidence="2" id="KW-1185">Reference proteome</keyword>
<evidence type="ECO:0000313" key="1">
    <source>
        <dbReference type="EMBL" id="QGR19619.1"/>
    </source>
</evidence>
<organism evidence="1 2">
    <name type="scientific">Stygiolobus azoricus</name>
    <dbReference type="NCBI Taxonomy" id="41675"/>
    <lineage>
        <taxon>Archaea</taxon>
        <taxon>Thermoproteota</taxon>
        <taxon>Thermoprotei</taxon>
        <taxon>Sulfolobales</taxon>
        <taxon>Sulfolobaceae</taxon>
        <taxon>Stygiolobus</taxon>
    </lineage>
</organism>
<sequence length="151" mass="18371">MIDAYFMDKLSNKEDRILLIKERRQGFSSGEVKPIPYEALIYYLEEGFSEVKKRERRNLRMSEVLESIFYNQSVYLRNREKEILENTMKRFYEELYSRLFSIIRKANTYEVTWHDIRLNNGEVIFNGVVDRVYTKLYVNDPVFRSELNRLQ</sequence>
<dbReference type="RefSeq" id="WP_156006571.1">
    <property type="nucleotide sequence ID" value="NZ_CP045483.1"/>
</dbReference>